<feature type="domain" description="PhoD-like phosphatase metallophosphatase" evidence="2">
    <location>
        <begin position="584"/>
        <end position="675"/>
    </location>
</feature>
<sequence>MDRRQFLKVGGFVTASAATLGLPGCGSGDDSASTTGLPDTTAATGSAWKFPQSVASGDPQPDAIMLWTRVVPSSADDVASAATPASFSVRVLVTATDNSAGLGSNGELKGTMAVNATVPVYADYDNTIRHKVTGLAAGTTYYYQFVAGDARSRVGRFKTAPARDADIAKLKFAVMTCQDWSINHWGAYSDVLGQDLDFMVHLGDYIYETVGEGFQVGAVESRHTALVLPNGTFKSGTSGAKYATTLADYRYLYKQYRTDSRLQAVHERFAMVAIWDDHEFSDDCWGDAETYGNGTFSATASDNTHQPLRRRSANQAWFEFMPADIYFTTSLAAGVENIRIYRDLQFGKLAHLIMTDERLYRSDHMIPEAAVNPATGQQVGSIGSRYMVPEATLYGAEALKIDGAKRLGLPDPLVFVSMLGTSQRNWWKDTMKSSPAAWKLWGNEVSLMRMGVDGSNAIATLLALQSVSTLAGNISGALALTGGNVPVAGAIVAAVTAGAAQAAAGAAGTAIATAAATGGDKGAAAVGAGLSAPQAGIAVAAFNAALAAAAGGATAQVAAAAQTIAFGYIKPDVAANKQNSPFVIAAGQQAALAPFFTKFLLNADQWDGYNEERKDLMNHIKSTGIKNVVALTGDIHSFFAGAVSDNFTGSGGGTPVMVDLVTAGISSDSFFSYLKSAVGSLSASLATLVYYPLPVPVPGLGTVNLNVNLLDYTMGKAAPTAASLADSLRVQLRGELGKLGLPEVQLDATTSAVLGGLQASAAFTGQLLPLAQQLASLNSNPWLKLVNTDAQGYMVVTVTSAQLSCEFRQVNKLVGGTAPATVVAKTTTATVMKDVAAVTVA</sequence>
<feature type="domain" description="PhoD-like phosphatase metallophosphatase" evidence="2">
    <location>
        <begin position="172"/>
        <end position="452"/>
    </location>
</feature>
<dbReference type="Pfam" id="PF16655">
    <property type="entry name" value="PhoD_N"/>
    <property type="match status" value="1"/>
</dbReference>
<organism evidence="4 5">
    <name type="scientific">Chitinimonas arctica</name>
    <dbReference type="NCBI Taxonomy" id="2594795"/>
    <lineage>
        <taxon>Bacteria</taxon>
        <taxon>Pseudomonadati</taxon>
        <taxon>Pseudomonadota</taxon>
        <taxon>Betaproteobacteria</taxon>
        <taxon>Neisseriales</taxon>
        <taxon>Chitinibacteraceae</taxon>
        <taxon>Chitinimonas</taxon>
    </lineage>
</organism>
<dbReference type="InterPro" id="IPR032093">
    <property type="entry name" value="PhoD_N"/>
</dbReference>
<evidence type="ECO:0000256" key="1">
    <source>
        <dbReference type="ARBA" id="ARBA00022729"/>
    </source>
</evidence>
<evidence type="ECO:0000259" key="2">
    <source>
        <dbReference type="Pfam" id="PF09423"/>
    </source>
</evidence>
<keyword evidence="1" id="KW-0732">Signal</keyword>
<protein>
    <submittedName>
        <fullName evidence="4">Phosphodiesterase</fullName>
    </submittedName>
</protein>
<dbReference type="GO" id="GO:0046872">
    <property type="term" value="F:metal ion binding"/>
    <property type="evidence" value="ECO:0007669"/>
    <property type="project" value="InterPro"/>
</dbReference>
<name>A0A516SKE4_9NEIS</name>
<dbReference type="OrthoDB" id="3497025at2"/>
<dbReference type="InterPro" id="IPR029052">
    <property type="entry name" value="Metallo-depent_PP-like"/>
</dbReference>
<dbReference type="Gene3D" id="3.60.21.70">
    <property type="entry name" value="PhoD-like phosphatase"/>
    <property type="match status" value="1"/>
</dbReference>
<dbReference type="InterPro" id="IPR052900">
    <property type="entry name" value="Phospholipid_Metab_Enz"/>
</dbReference>
<dbReference type="EMBL" id="CP041730">
    <property type="protein sequence ID" value="QDQ28620.1"/>
    <property type="molecule type" value="Genomic_DNA"/>
</dbReference>
<dbReference type="SUPFAM" id="SSF49363">
    <property type="entry name" value="Purple acid phosphatase, N-terminal domain"/>
    <property type="match status" value="1"/>
</dbReference>
<dbReference type="GO" id="GO:0003993">
    <property type="term" value="F:acid phosphatase activity"/>
    <property type="evidence" value="ECO:0007669"/>
    <property type="project" value="InterPro"/>
</dbReference>
<keyword evidence="5" id="KW-1185">Reference proteome</keyword>
<feature type="domain" description="Phospholipase D N-terminal" evidence="3">
    <location>
        <begin position="53"/>
        <end position="159"/>
    </location>
</feature>
<dbReference type="Proteomes" id="UP000317550">
    <property type="component" value="Chromosome"/>
</dbReference>
<reference evidence="5" key="1">
    <citation type="submission" date="2019-07" db="EMBL/GenBank/DDBJ databases">
        <title>Chitinimonas sp. nov., isolated from Ny-Alesund, arctica soil.</title>
        <authorList>
            <person name="Xu Q."/>
            <person name="Peng F."/>
        </authorList>
    </citation>
    <scope>NUCLEOTIDE SEQUENCE [LARGE SCALE GENOMIC DNA]</scope>
    <source>
        <strain evidence="5">R3-44</strain>
    </source>
</reference>
<dbReference type="AlphaFoldDB" id="A0A516SKE4"/>
<dbReference type="CDD" id="cd07389">
    <property type="entry name" value="MPP_PhoD"/>
    <property type="match status" value="1"/>
</dbReference>
<dbReference type="PANTHER" id="PTHR43606">
    <property type="entry name" value="PHOSPHATASE, PUTATIVE (AFU_ORTHOLOGUE AFUA_6G08710)-RELATED"/>
    <property type="match status" value="1"/>
</dbReference>
<dbReference type="InterPro" id="IPR008963">
    <property type="entry name" value="Purple_acid_Pase-like_N"/>
</dbReference>
<dbReference type="InterPro" id="IPR038607">
    <property type="entry name" value="PhoD-like_sf"/>
</dbReference>
<dbReference type="Gene3D" id="2.60.40.380">
    <property type="entry name" value="Purple acid phosphatase-like, N-terminal"/>
    <property type="match status" value="1"/>
</dbReference>
<dbReference type="PANTHER" id="PTHR43606:SF2">
    <property type="entry name" value="ALKALINE PHOSPHATASE FAMILY PROTEIN (AFU_ORTHOLOGUE AFUA_5G03860)"/>
    <property type="match status" value="1"/>
</dbReference>
<evidence type="ECO:0000259" key="3">
    <source>
        <dbReference type="Pfam" id="PF16655"/>
    </source>
</evidence>
<accession>A0A516SKE4</accession>
<dbReference type="KEGG" id="cari:FNU76_20940"/>
<dbReference type="InterPro" id="IPR018946">
    <property type="entry name" value="PhoD-like_MPP"/>
</dbReference>
<gene>
    <name evidence="4" type="ORF">FNU76_20940</name>
</gene>
<proteinExistence type="predicted"/>
<dbReference type="SUPFAM" id="SSF56300">
    <property type="entry name" value="Metallo-dependent phosphatases"/>
    <property type="match status" value="1"/>
</dbReference>
<evidence type="ECO:0000313" key="5">
    <source>
        <dbReference type="Proteomes" id="UP000317550"/>
    </source>
</evidence>
<dbReference type="Pfam" id="PF09423">
    <property type="entry name" value="PhoD"/>
    <property type="match status" value="2"/>
</dbReference>
<evidence type="ECO:0000313" key="4">
    <source>
        <dbReference type="EMBL" id="QDQ28620.1"/>
    </source>
</evidence>
<dbReference type="RefSeq" id="WP_144280003.1">
    <property type="nucleotide sequence ID" value="NZ_CP041730.1"/>
</dbReference>